<gene>
    <name evidence="18" type="primary">mtaB</name>
    <name evidence="18" type="ORF">FYJ65_08675</name>
</gene>
<dbReference type="SFLD" id="SFLDG01061">
    <property type="entry name" value="methylthiotransferase"/>
    <property type="match status" value="1"/>
</dbReference>
<comment type="function">
    <text evidence="2">Catalyzes the methylthiolation of N6-threonylcarbamoyladenosine (t(6)A), leading to the formation of 2-methylthio-N6-threonylcarbamoyladenosine (ms(2)t(6)A) at position 37 in tRNAs that read codons beginning with adenine.</text>
</comment>
<dbReference type="InterPro" id="IPR006467">
    <property type="entry name" value="MiaB-like_bact"/>
</dbReference>
<keyword evidence="4" id="KW-0004">4Fe-4S</keyword>
<evidence type="ECO:0000256" key="8">
    <source>
        <dbReference type="ARBA" id="ARBA00022694"/>
    </source>
</evidence>
<evidence type="ECO:0000256" key="4">
    <source>
        <dbReference type="ARBA" id="ARBA00022485"/>
    </source>
</evidence>
<keyword evidence="7" id="KW-0949">S-adenosyl-L-methionine</keyword>
<keyword evidence="6 18" id="KW-0808">Transferase</keyword>
<dbReference type="EMBL" id="VUNA01000023">
    <property type="protein sequence ID" value="MST71376.1"/>
    <property type="molecule type" value="Genomic_DNA"/>
</dbReference>
<dbReference type="InterPro" id="IPR005839">
    <property type="entry name" value="Methylthiotransferase"/>
</dbReference>
<keyword evidence="19" id="KW-1185">Reference proteome</keyword>
<dbReference type="SFLD" id="SFLDS00029">
    <property type="entry name" value="Radical_SAM"/>
    <property type="match status" value="1"/>
</dbReference>
<dbReference type="RefSeq" id="WP_154554939.1">
    <property type="nucleotide sequence ID" value="NZ_JAQXUZ010000016.1"/>
</dbReference>
<dbReference type="InterPro" id="IPR006638">
    <property type="entry name" value="Elp3/MiaA/NifB-like_rSAM"/>
</dbReference>
<evidence type="ECO:0000259" key="17">
    <source>
        <dbReference type="PROSITE" id="PS51918"/>
    </source>
</evidence>
<comment type="cofactor">
    <cofactor evidence="1">
        <name>[4Fe-4S] cluster</name>
        <dbReference type="ChEBI" id="CHEBI:49883"/>
    </cofactor>
</comment>
<dbReference type="PROSITE" id="PS01278">
    <property type="entry name" value="MTTASE_RADICAL"/>
    <property type="match status" value="1"/>
</dbReference>
<evidence type="ECO:0000256" key="12">
    <source>
        <dbReference type="ARBA" id="ARBA00031213"/>
    </source>
</evidence>
<accession>A0A6N7XN23</accession>
<dbReference type="InterPro" id="IPR013848">
    <property type="entry name" value="Methylthiotransferase_N"/>
</dbReference>
<dbReference type="GO" id="GO:0035599">
    <property type="term" value="F:aspartic acid methylthiotransferase activity"/>
    <property type="evidence" value="ECO:0007669"/>
    <property type="project" value="TreeGrafter"/>
</dbReference>
<keyword evidence="10" id="KW-0408">Iron</keyword>
<protein>
    <recommendedName>
        <fullName evidence="15">Threonylcarbamoyladenosine tRNA methylthiotransferase MtaB</fullName>
        <ecNumber evidence="3">2.8.4.5</ecNumber>
    </recommendedName>
    <alternativeName>
        <fullName evidence="12">tRNA-t(6)A37 methylthiotransferase</fullName>
    </alternativeName>
</protein>
<dbReference type="NCBIfam" id="TIGR00089">
    <property type="entry name" value="MiaB/RimO family radical SAM methylthiotransferase"/>
    <property type="match status" value="1"/>
</dbReference>
<keyword evidence="5" id="KW-0963">Cytoplasm</keyword>
<keyword evidence="8" id="KW-0819">tRNA processing</keyword>
<evidence type="ECO:0000256" key="7">
    <source>
        <dbReference type="ARBA" id="ARBA00022691"/>
    </source>
</evidence>
<evidence type="ECO:0000256" key="14">
    <source>
        <dbReference type="ARBA" id="ARBA00061574"/>
    </source>
</evidence>
<comment type="similarity">
    <text evidence="14">Belongs to the methylthiotransferase family. MtaB subfamily.</text>
</comment>
<dbReference type="GO" id="GO:0035598">
    <property type="term" value="F:tRNA (N(6)-L-threonylcarbamoyladenosine(37)-C(2))-methylthiotransferase activity"/>
    <property type="evidence" value="ECO:0007669"/>
    <property type="project" value="UniProtKB-EC"/>
</dbReference>
<evidence type="ECO:0000256" key="15">
    <source>
        <dbReference type="ARBA" id="ARBA00069898"/>
    </source>
</evidence>
<dbReference type="FunFam" id="3.40.50.12160:FF:000004">
    <property type="entry name" value="Threonylcarbamoyladenosine tRNA methylthiotransferase MtaB"/>
    <property type="match status" value="1"/>
</dbReference>
<dbReference type="AlphaFoldDB" id="A0A6N7XN23"/>
<evidence type="ECO:0000256" key="2">
    <source>
        <dbReference type="ARBA" id="ARBA00002399"/>
    </source>
</evidence>
<dbReference type="InterPro" id="IPR058240">
    <property type="entry name" value="rSAM_sf"/>
</dbReference>
<dbReference type="PROSITE" id="PS51449">
    <property type="entry name" value="MTTASE_N"/>
    <property type="match status" value="1"/>
</dbReference>
<dbReference type="PANTHER" id="PTHR43837:SF1">
    <property type="entry name" value="RIBOSOMAL PROTEIN US12 METHYLTHIOTRANSFERASE RIMO"/>
    <property type="match status" value="1"/>
</dbReference>
<dbReference type="Gene3D" id="3.40.50.12160">
    <property type="entry name" value="Methylthiotransferase, N-terminal domain"/>
    <property type="match status" value="1"/>
</dbReference>
<keyword evidence="11" id="KW-0411">Iron-sulfur</keyword>
<dbReference type="Gene3D" id="3.80.30.20">
    <property type="entry name" value="tm_1862 like domain"/>
    <property type="match status" value="1"/>
</dbReference>
<dbReference type="SUPFAM" id="SSF102114">
    <property type="entry name" value="Radical SAM enzymes"/>
    <property type="match status" value="1"/>
</dbReference>
<evidence type="ECO:0000256" key="11">
    <source>
        <dbReference type="ARBA" id="ARBA00023014"/>
    </source>
</evidence>
<evidence type="ECO:0000256" key="6">
    <source>
        <dbReference type="ARBA" id="ARBA00022679"/>
    </source>
</evidence>
<dbReference type="PANTHER" id="PTHR43837">
    <property type="entry name" value="RIBOSOMAL PROTEIN S12 METHYLTHIOTRANSFERASE RIMO"/>
    <property type="match status" value="1"/>
</dbReference>
<dbReference type="SMART" id="SM00729">
    <property type="entry name" value="Elp3"/>
    <property type="match status" value="1"/>
</dbReference>
<dbReference type="PROSITE" id="PS51918">
    <property type="entry name" value="RADICAL_SAM"/>
    <property type="match status" value="1"/>
</dbReference>
<dbReference type="InterPro" id="IPR005840">
    <property type="entry name" value="Ribosomal_uS12_MeSTrfase_RimO"/>
</dbReference>
<dbReference type="InterPro" id="IPR038135">
    <property type="entry name" value="Methylthiotransferase_N_sf"/>
</dbReference>
<reference evidence="18 19" key="1">
    <citation type="submission" date="2019-08" db="EMBL/GenBank/DDBJ databases">
        <title>In-depth cultivation of the pig gut microbiome towards novel bacterial diversity and tailored functional studies.</title>
        <authorList>
            <person name="Wylensek D."/>
            <person name="Hitch T.C.A."/>
            <person name="Clavel T."/>
        </authorList>
    </citation>
    <scope>NUCLEOTIDE SEQUENCE [LARGE SCALE GENOMIC DNA]</scope>
    <source>
        <strain evidence="18 19">WCA-MUC-591-APC-4B</strain>
    </source>
</reference>
<dbReference type="FunFam" id="3.80.30.20:FF:000001">
    <property type="entry name" value="tRNA-2-methylthio-N(6)-dimethylallyladenosine synthase 2"/>
    <property type="match status" value="1"/>
</dbReference>
<dbReference type="GO" id="GO:0051539">
    <property type="term" value="F:4 iron, 4 sulfur cluster binding"/>
    <property type="evidence" value="ECO:0007669"/>
    <property type="project" value="UniProtKB-KW"/>
</dbReference>
<evidence type="ECO:0000259" key="16">
    <source>
        <dbReference type="PROSITE" id="PS51449"/>
    </source>
</evidence>
<evidence type="ECO:0000313" key="19">
    <source>
        <dbReference type="Proteomes" id="UP000469424"/>
    </source>
</evidence>
<comment type="catalytic activity">
    <reaction evidence="13">
        <text>N(6)-L-threonylcarbamoyladenosine(37) in tRNA + (sulfur carrier)-SH + AH2 + 2 S-adenosyl-L-methionine = 2-methylsulfanyl-N(6)-L-threonylcarbamoyladenosine(37) in tRNA + (sulfur carrier)-H + 5'-deoxyadenosine + L-methionine + A + S-adenosyl-L-homocysteine + 2 H(+)</text>
        <dbReference type="Rhea" id="RHEA:37075"/>
        <dbReference type="Rhea" id="RHEA-COMP:10163"/>
        <dbReference type="Rhea" id="RHEA-COMP:11092"/>
        <dbReference type="Rhea" id="RHEA-COMP:14737"/>
        <dbReference type="Rhea" id="RHEA-COMP:14739"/>
        <dbReference type="ChEBI" id="CHEBI:13193"/>
        <dbReference type="ChEBI" id="CHEBI:15378"/>
        <dbReference type="ChEBI" id="CHEBI:17319"/>
        <dbReference type="ChEBI" id="CHEBI:17499"/>
        <dbReference type="ChEBI" id="CHEBI:29917"/>
        <dbReference type="ChEBI" id="CHEBI:57844"/>
        <dbReference type="ChEBI" id="CHEBI:57856"/>
        <dbReference type="ChEBI" id="CHEBI:59789"/>
        <dbReference type="ChEBI" id="CHEBI:64428"/>
        <dbReference type="ChEBI" id="CHEBI:74418"/>
        <dbReference type="ChEBI" id="CHEBI:74420"/>
        <dbReference type="EC" id="2.8.4.5"/>
    </reaction>
</comment>
<keyword evidence="9" id="KW-0479">Metal-binding</keyword>
<evidence type="ECO:0000256" key="10">
    <source>
        <dbReference type="ARBA" id="ARBA00023004"/>
    </source>
</evidence>
<dbReference type="NCBIfam" id="TIGR01579">
    <property type="entry name" value="MiaB-like-C"/>
    <property type="match status" value="1"/>
</dbReference>
<sequence length="457" mass="52067">MIKIAFHTLGCKVNQYESEALMEAFAKRGAEIVPETEIADVYLVNTCSVTSIADRKSRQFIRRMKKKNPHALMVVTGCYAQVSSEELEAMPDVDLIMGNNLKSEIPDRVCELLQARENRETAVPQKRKEVLAYRDLRGYEDMGIVTASESEMSRAYIKIQEGCNRFCSYCLIPYARGVVRSRPLEEVLEEAKMLLNKGFRELVLTGINTALYGTEPEFDFQREPGEEGLNGLEAVIRRLDAMEGDFRIRLSSLEPTVVDIKHIERIVQYDKLCHHLHLSLQSGSDAILESMNRHYNREDYFKIVRSLRDFDPCFGITTDIIVGFPGETEADFEDTLDAVRKSNFGKVHAFRYSARKGTKAAGFKDMISGRVKSRRAGALEEQADEISKEFFRRNLNREDRVLVERHENGMATGYTGNYIKVYIPDEEETLDAGGFVSVRLIELYEDGCLAEITGKRR</sequence>
<name>A0A6N7XN23_9FIRM</name>
<dbReference type="EC" id="2.8.4.5" evidence="3"/>
<evidence type="ECO:0000256" key="9">
    <source>
        <dbReference type="ARBA" id="ARBA00022723"/>
    </source>
</evidence>
<dbReference type="SFLD" id="SFLDG01082">
    <property type="entry name" value="B12-binding_domain_containing"/>
    <property type="match status" value="1"/>
</dbReference>
<evidence type="ECO:0000256" key="1">
    <source>
        <dbReference type="ARBA" id="ARBA00001966"/>
    </source>
</evidence>
<dbReference type="CDD" id="cd01335">
    <property type="entry name" value="Radical_SAM"/>
    <property type="match status" value="1"/>
</dbReference>
<dbReference type="InterPro" id="IPR007197">
    <property type="entry name" value="rSAM"/>
</dbReference>
<evidence type="ECO:0000256" key="3">
    <source>
        <dbReference type="ARBA" id="ARBA00013273"/>
    </source>
</evidence>
<dbReference type="Proteomes" id="UP000469424">
    <property type="component" value="Unassembled WGS sequence"/>
</dbReference>
<dbReference type="GO" id="GO:0046872">
    <property type="term" value="F:metal ion binding"/>
    <property type="evidence" value="ECO:0007669"/>
    <property type="project" value="UniProtKB-KW"/>
</dbReference>
<evidence type="ECO:0000313" key="18">
    <source>
        <dbReference type="EMBL" id="MST71376.1"/>
    </source>
</evidence>
<evidence type="ECO:0000256" key="5">
    <source>
        <dbReference type="ARBA" id="ARBA00022490"/>
    </source>
</evidence>
<comment type="caution">
    <text evidence="18">The sequence shown here is derived from an EMBL/GenBank/DDBJ whole genome shotgun (WGS) entry which is preliminary data.</text>
</comment>
<dbReference type="GO" id="GO:0005829">
    <property type="term" value="C:cytosol"/>
    <property type="evidence" value="ECO:0007669"/>
    <property type="project" value="TreeGrafter"/>
</dbReference>
<dbReference type="InterPro" id="IPR023404">
    <property type="entry name" value="rSAM_horseshoe"/>
</dbReference>
<evidence type="ECO:0000256" key="13">
    <source>
        <dbReference type="ARBA" id="ARBA00051661"/>
    </source>
</evidence>
<feature type="domain" description="Radical SAM core" evidence="17">
    <location>
        <begin position="149"/>
        <end position="389"/>
    </location>
</feature>
<proteinExistence type="inferred from homology"/>
<feature type="domain" description="MTTase N-terminal" evidence="16">
    <location>
        <begin position="2"/>
        <end position="114"/>
    </location>
</feature>
<dbReference type="Pfam" id="PF00919">
    <property type="entry name" value="UPF0004"/>
    <property type="match status" value="1"/>
</dbReference>
<dbReference type="Pfam" id="PF04055">
    <property type="entry name" value="Radical_SAM"/>
    <property type="match status" value="1"/>
</dbReference>
<organism evidence="18 19">
    <name type="scientific">Mogibacterium kristiansenii</name>
    <dbReference type="NCBI Taxonomy" id="2606708"/>
    <lineage>
        <taxon>Bacteria</taxon>
        <taxon>Bacillati</taxon>
        <taxon>Bacillota</taxon>
        <taxon>Clostridia</taxon>
        <taxon>Peptostreptococcales</taxon>
        <taxon>Anaerovoracaceae</taxon>
        <taxon>Mogibacterium</taxon>
    </lineage>
</organism>
<dbReference type="InterPro" id="IPR020612">
    <property type="entry name" value="Methylthiotransferase_CS"/>
</dbReference>